<keyword evidence="2" id="KW-1003">Cell membrane</keyword>
<accession>A0A8J7W8D4</accession>
<name>A0A8J7W8D4_9EURY</name>
<keyword evidence="5 6" id="KW-0472">Membrane</keyword>
<dbReference type="InterPro" id="IPR050622">
    <property type="entry name" value="CPA3_antiporter_subunitB"/>
</dbReference>
<feature type="transmembrane region" description="Helical" evidence="6">
    <location>
        <begin position="37"/>
        <end position="54"/>
    </location>
</feature>
<gene>
    <name evidence="8" type="ORF">RJ53_01725</name>
</gene>
<reference evidence="8" key="1">
    <citation type="submission" date="2014-12" db="EMBL/GenBank/DDBJ databases">
        <authorList>
            <person name="Huang H.-H."/>
            <person name="Chen S.-C."/>
            <person name="Lai M.-C."/>
        </authorList>
    </citation>
    <scope>NUCLEOTIDE SEQUENCE</scope>
    <source>
        <strain evidence="8">K1F9705b</strain>
    </source>
</reference>
<evidence type="ECO:0000256" key="2">
    <source>
        <dbReference type="ARBA" id="ARBA00022475"/>
    </source>
</evidence>
<feature type="transmembrane region" description="Helical" evidence="6">
    <location>
        <begin position="12"/>
        <end position="31"/>
    </location>
</feature>
<evidence type="ECO:0000313" key="8">
    <source>
        <dbReference type="EMBL" id="MBR1368282.1"/>
    </source>
</evidence>
<evidence type="ECO:0000256" key="4">
    <source>
        <dbReference type="ARBA" id="ARBA00022989"/>
    </source>
</evidence>
<keyword evidence="9" id="KW-1185">Reference proteome</keyword>
<evidence type="ECO:0000256" key="5">
    <source>
        <dbReference type="ARBA" id="ARBA00023136"/>
    </source>
</evidence>
<evidence type="ECO:0000313" key="9">
    <source>
        <dbReference type="Proteomes" id="UP000730161"/>
    </source>
</evidence>
<dbReference type="PANTHER" id="PTHR33932">
    <property type="entry name" value="NA(+)/H(+) ANTIPORTER SUBUNIT B"/>
    <property type="match status" value="1"/>
</dbReference>
<comment type="caution">
    <text evidence="8">The sequence shown here is derived from an EMBL/GenBank/DDBJ whole genome shotgun (WGS) entry which is preliminary data.</text>
</comment>
<keyword evidence="3 6" id="KW-0812">Transmembrane</keyword>
<dbReference type="OrthoDB" id="19265at2157"/>
<dbReference type="EMBL" id="JWHL01000002">
    <property type="protein sequence ID" value="MBR1368282.1"/>
    <property type="molecule type" value="Genomic_DNA"/>
</dbReference>
<sequence>MQMSRIVRTTADIAFPFILVYGFYIIIHGHLTPGGGFQGGAILASAMLLLLLAYRYHESIRHVRKTMMKTLESGGLLLFAFTALSAMALGAGYFYNWLSPGGVLFGDIVEVGSALANLNTAGLIPIMNLAVGIEVVGAVSVILLALLSGIKEKI</sequence>
<feature type="transmembrane region" description="Helical" evidence="6">
    <location>
        <begin position="123"/>
        <end position="147"/>
    </location>
</feature>
<dbReference type="Pfam" id="PF04039">
    <property type="entry name" value="MnhB"/>
    <property type="match status" value="1"/>
</dbReference>
<keyword evidence="4 6" id="KW-1133">Transmembrane helix</keyword>
<dbReference type="NCBIfam" id="NF006248">
    <property type="entry name" value="PRK08386.1"/>
    <property type="match status" value="1"/>
</dbReference>
<evidence type="ECO:0000256" key="1">
    <source>
        <dbReference type="ARBA" id="ARBA00004651"/>
    </source>
</evidence>
<feature type="transmembrane region" description="Helical" evidence="6">
    <location>
        <begin position="75"/>
        <end position="95"/>
    </location>
</feature>
<evidence type="ECO:0000259" key="7">
    <source>
        <dbReference type="Pfam" id="PF04039"/>
    </source>
</evidence>
<dbReference type="AlphaFoldDB" id="A0A8J7W8D4"/>
<proteinExistence type="predicted"/>
<dbReference type="PANTHER" id="PTHR33932:SF4">
    <property type="entry name" value="NA(+)_H(+) ANTIPORTER SUBUNIT B"/>
    <property type="match status" value="1"/>
</dbReference>
<dbReference type="Proteomes" id="UP000730161">
    <property type="component" value="Unassembled WGS sequence"/>
</dbReference>
<evidence type="ECO:0000256" key="6">
    <source>
        <dbReference type="SAM" id="Phobius"/>
    </source>
</evidence>
<protein>
    <submittedName>
        <fullName evidence="8">Sodium:proton antiporter</fullName>
    </submittedName>
</protein>
<dbReference type="InterPro" id="IPR007182">
    <property type="entry name" value="MnhB"/>
</dbReference>
<evidence type="ECO:0000256" key="3">
    <source>
        <dbReference type="ARBA" id="ARBA00022692"/>
    </source>
</evidence>
<feature type="domain" description="Na+/H+ antiporter MnhB subunit-related protein" evidence="7">
    <location>
        <begin position="6"/>
        <end position="140"/>
    </location>
</feature>
<dbReference type="GO" id="GO:0005886">
    <property type="term" value="C:plasma membrane"/>
    <property type="evidence" value="ECO:0007669"/>
    <property type="project" value="UniProtKB-SubCell"/>
</dbReference>
<comment type="subcellular location">
    <subcellularLocation>
        <location evidence="1">Cell membrane</location>
        <topology evidence="1">Multi-pass membrane protein</topology>
    </subcellularLocation>
</comment>
<organism evidence="8 9">
    <name type="scientific">Methanocalculus chunghsingensis</name>
    <dbReference type="NCBI Taxonomy" id="156457"/>
    <lineage>
        <taxon>Archaea</taxon>
        <taxon>Methanobacteriati</taxon>
        <taxon>Methanobacteriota</taxon>
        <taxon>Stenosarchaea group</taxon>
        <taxon>Methanomicrobia</taxon>
        <taxon>Methanomicrobiales</taxon>
        <taxon>Methanocalculaceae</taxon>
        <taxon>Methanocalculus</taxon>
    </lineage>
</organism>